<reference evidence="1 2" key="1">
    <citation type="journal article" date="2023" name="Microb. Genom.">
        <title>Mesoterricola silvestris gen. nov., sp. nov., Mesoterricola sediminis sp. nov., Geothrix oryzae sp. nov., Geothrix edaphica sp. nov., Geothrix rubra sp. nov., and Geothrix limicola sp. nov., six novel members of Acidobacteriota isolated from soils.</title>
        <authorList>
            <person name="Weisberg A.J."/>
            <person name="Pearce E."/>
            <person name="Kramer C.G."/>
            <person name="Chang J.H."/>
            <person name="Clarke C.R."/>
        </authorList>
    </citation>
    <scope>NUCLEOTIDE SEQUENCE [LARGE SCALE GENOMIC DNA]</scope>
    <source>
        <strain evidence="1 2">NRRL_B-2795</strain>
    </source>
</reference>
<evidence type="ECO:0000313" key="2">
    <source>
        <dbReference type="Proteomes" id="UP001271723"/>
    </source>
</evidence>
<organism evidence="1 2">
    <name type="scientific">Streptomyces griseiscabiei</name>
    <dbReference type="NCBI Taxonomy" id="2993540"/>
    <lineage>
        <taxon>Bacteria</taxon>
        <taxon>Bacillati</taxon>
        <taxon>Actinomycetota</taxon>
        <taxon>Actinomycetes</taxon>
        <taxon>Kitasatosporales</taxon>
        <taxon>Streptomycetaceae</taxon>
        <taxon>Streptomyces</taxon>
    </lineage>
</organism>
<keyword evidence="2" id="KW-1185">Reference proteome</keyword>
<evidence type="ECO:0000313" key="1">
    <source>
        <dbReference type="EMBL" id="MDX2908252.1"/>
    </source>
</evidence>
<comment type="caution">
    <text evidence="1">The sequence shown here is derived from an EMBL/GenBank/DDBJ whole genome shotgun (WGS) entry which is preliminary data.</text>
</comment>
<protein>
    <recommendedName>
        <fullName evidence="3">NUDIX hydrolase</fullName>
    </recommendedName>
</protein>
<proteinExistence type="predicted"/>
<sequence length="51" mass="5535">MSVLITDTVGRILLQRVTHRTMRLLPGGGVDTEAIDFVDPDEPSDLPCGAR</sequence>
<name>A0ABU4KXY5_9ACTN</name>
<dbReference type="RefSeq" id="WP_179202870.1">
    <property type="nucleotide sequence ID" value="NZ_JAGJBZ010000002.1"/>
</dbReference>
<accession>A0ABU4KXY5</accession>
<evidence type="ECO:0008006" key="3">
    <source>
        <dbReference type="Google" id="ProtNLM"/>
    </source>
</evidence>
<gene>
    <name evidence="1" type="ORF">PV517_05985</name>
</gene>
<dbReference type="EMBL" id="JARAVY010000002">
    <property type="protein sequence ID" value="MDX2908252.1"/>
    <property type="molecule type" value="Genomic_DNA"/>
</dbReference>
<dbReference type="Proteomes" id="UP001271723">
    <property type="component" value="Unassembled WGS sequence"/>
</dbReference>